<dbReference type="EMBL" id="QGMJ01000725">
    <property type="protein sequence ID" value="TVY33898.1"/>
    <property type="molecule type" value="Genomic_DNA"/>
</dbReference>
<feature type="non-terminal residue" evidence="4">
    <location>
        <position position="1"/>
    </location>
</feature>
<evidence type="ECO:0000313" key="4">
    <source>
        <dbReference type="EMBL" id="TVY33898.1"/>
    </source>
</evidence>
<evidence type="ECO:0000313" key="5">
    <source>
        <dbReference type="Proteomes" id="UP000462212"/>
    </source>
</evidence>
<gene>
    <name evidence="4" type="ORF">LSUB1_G007503</name>
</gene>
<feature type="coiled-coil region" evidence="1">
    <location>
        <begin position="250"/>
        <end position="277"/>
    </location>
</feature>
<evidence type="ECO:0000259" key="3">
    <source>
        <dbReference type="Pfam" id="PF24809"/>
    </source>
</evidence>
<keyword evidence="1" id="KW-0175">Coiled coil</keyword>
<sequence>AAKITPIQSPRKLEGKVMADTQTFSIWYTANERKQIKDPARQAFDAALAIFKSELSKDKAKLQWIEDSKLGNLQEVLAAVNRERTQYELRKGYSATSQCLCRLSERLLYYGNIMDVLIQQHPEYVSLVWGAMRFLVVGVVNQQKLISRLSRGLCQIAEVLPRAELIIRLYPIPGIKHLISNMYAHILKFLVRSLRWYQESKISHLIHAITRPVELRFDDLIEEIRLLSSNMDNLALASGHAEQRDMHTEQKQACNEQKRLENKVDHLTKLVEQLRETIVTDQAINASARIELRQDLSDIQVAQLLSLISNSALPDPIKSLQAALFMRSRRHQRERNGGPSFLNNKKLTDWNAIGRSELVILQGTRRLRFEIKDFCSGSITLLRQKQTPVIWALKAIESHETPGNMTSTIDLLKYLISQALGLNRAIHTDAAVTPRLKSYWEAQTESDWFKVLASVLEGIALIYIIIDVELLHPSLPAITEGFNWPASFHSLFAGFIERNIKTILKVALVGYGSPIINSSMNQNLRDSIIPIVSSGRSRRGPEQVGSRRSVRGGKTYQPRRNCGIRFK</sequence>
<proteinExistence type="predicted"/>
<dbReference type="Pfam" id="PF24809">
    <property type="entry name" value="DUF7708"/>
    <property type="match status" value="1"/>
</dbReference>
<dbReference type="Proteomes" id="UP000462212">
    <property type="component" value="Unassembled WGS sequence"/>
</dbReference>
<dbReference type="InterPro" id="IPR056125">
    <property type="entry name" value="DUF7708"/>
</dbReference>
<feature type="region of interest" description="Disordered" evidence="2">
    <location>
        <begin position="534"/>
        <end position="567"/>
    </location>
</feature>
<dbReference type="OrthoDB" id="61900at2759"/>
<dbReference type="AlphaFoldDB" id="A0A8H8RGP0"/>
<evidence type="ECO:0000256" key="2">
    <source>
        <dbReference type="SAM" id="MobiDB-lite"/>
    </source>
</evidence>
<comment type="caution">
    <text evidence="4">The sequence shown here is derived from an EMBL/GenBank/DDBJ whole genome shotgun (WGS) entry which is preliminary data.</text>
</comment>
<feature type="domain" description="DUF7708" evidence="3">
    <location>
        <begin position="99"/>
        <end position="243"/>
    </location>
</feature>
<evidence type="ECO:0000256" key="1">
    <source>
        <dbReference type="SAM" id="Coils"/>
    </source>
</evidence>
<accession>A0A8H8RGP0</accession>
<keyword evidence="5" id="KW-1185">Reference proteome</keyword>
<protein>
    <recommendedName>
        <fullName evidence="3">DUF7708 domain-containing protein</fullName>
    </recommendedName>
</protein>
<name>A0A8H8RGP0_9HELO</name>
<reference evidence="4 5" key="1">
    <citation type="submission" date="2018-05" db="EMBL/GenBank/DDBJ databases">
        <title>Genome sequencing and assembly of the regulated plant pathogen Lachnellula willkommii and related sister species for the development of diagnostic species identification markers.</title>
        <authorList>
            <person name="Giroux E."/>
            <person name="Bilodeau G."/>
        </authorList>
    </citation>
    <scope>NUCLEOTIDE SEQUENCE [LARGE SCALE GENOMIC DNA]</scope>
    <source>
        <strain evidence="4 5">CBS 197.66</strain>
    </source>
</reference>
<organism evidence="4 5">
    <name type="scientific">Lachnellula subtilissima</name>
    <dbReference type="NCBI Taxonomy" id="602034"/>
    <lineage>
        <taxon>Eukaryota</taxon>
        <taxon>Fungi</taxon>
        <taxon>Dikarya</taxon>
        <taxon>Ascomycota</taxon>
        <taxon>Pezizomycotina</taxon>
        <taxon>Leotiomycetes</taxon>
        <taxon>Helotiales</taxon>
        <taxon>Lachnaceae</taxon>
        <taxon>Lachnellula</taxon>
    </lineage>
</organism>